<organism evidence="2 3">
    <name type="scientific">Paenibacillus oceani</name>
    <dbReference type="NCBI Taxonomy" id="2772510"/>
    <lineage>
        <taxon>Bacteria</taxon>
        <taxon>Bacillati</taxon>
        <taxon>Bacillota</taxon>
        <taxon>Bacilli</taxon>
        <taxon>Bacillales</taxon>
        <taxon>Paenibacillaceae</taxon>
        <taxon>Paenibacillus</taxon>
    </lineage>
</organism>
<dbReference type="InterPro" id="IPR029063">
    <property type="entry name" value="SAM-dependent_MTases_sf"/>
</dbReference>
<dbReference type="RefSeq" id="WP_190930072.1">
    <property type="nucleotide sequence ID" value="NZ_JACXJA010000029.1"/>
</dbReference>
<name>A0A927CEE7_9BACL</name>
<dbReference type="Gene3D" id="3.40.50.150">
    <property type="entry name" value="Vaccinia Virus protein VP39"/>
    <property type="match status" value="1"/>
</dbReference>
<dbReference type="EMBL" id="JACXJA010000029">
    <property type="protein sequence ID" value="MBD2864446.1"/>
    <property type="molecule type" value="Genomic_DNA"/>
</dbReference>
<dbReference type="Pfam" id="PF05175">
    <property type="entry name" value="MTS"/>
    <property type="match status" value="1"/>
</dbReference>
<comment type="caution">
    <text evidence="2">The sequence shown here is derived from an EMBL/GenBank/DDBJ whole genome shotgun (WGS) entry which is preliminary data.</text>
</comment>
<accession>A0A927CEE7</accession>
<evidence type="ECO:0000313" key="2">
    <source>
        <dbReference type="EMBL" id="MBD2864446.1"/>
    </source>
</evidence>
<gene>
    <name evidence="2" type="ORF">IDH45_20880</name>
</gene>
<keyword evidence="2" id="KW-0808">Transferase</keyword>
<keyword evidence="3" id="KW-1185">Reference proteome</keyword>
<reference evidence="2" key="1">
    <citation type="submission" date="2020-09" db="EMBL/GenBank/DDBJ databases">
        <title>A novel bacterium of genus Paenibacillus, isolated from South China Sea.</title>
        <authorList>
            <person name="Huang H."/>
            <person name="Mo K."/>
            <person name="Hu Y."/>
        </authorList>
    </citation>
    <scope>NUCLEOTIDE SEQUENCE</scope>
    <source>
        <strain evidence="2">IB182363</strain>
    </source>
</reference>
<dbReference type="InterPro" id="IPR007848">
    <property type="entry name" value="Small_mtfrase_dom"/>
</dbReference>
<evidence type="ECO:0000259" key="1">
    <source>
        <dbReference type="Pfam" id="PF05175"/>
    </source>
</evidence>
<feature type="domain" description="Methyltransferase small" evidence="1">
    <location>
        <begin position="31"/>
        <end position="165"/>
    </location>
</feature>
<dbReference type="Proteomes" id="UP000639396">
    <property type="component" value="Unassembled WGS sequence"/>
</dbReference>
<proteinExistence type="predicted"/>
<dbReference type="GO" id="GO:0008168">
    <property type="term" value="F:methyltransferase activity"/>
    <property type="evidence" value="ECO:0007669"/>
    <property type="project" value="UniProtKB-KW"/>
</dbReference>
<dbReference type="AlphaFoldDB" id="A0A927CEE7"/>
<dbReference type="CDD" id="cd02440">
    <property type="entry name" value="AdoMet_MTases"/>
    <property type="match status" value="1"/>
</dbReference>
<protein>
    <submittedName>
        <fullName evidence="2">Methyltransferase</fullName>
    </submittedName>
</protein>
<sequence>MKLFSAIAEHFVFINKFIRFPQQVGSIAPSSSFLARKMFPPKPGGPALKIAELGAGTGAITKYILKTMPESSELFLFEKDDSLRESLQLKYEAQASYYAEARNMIDAVRDGRKFDYILSGLPFANFPQSLRNEIIDQAYETLKPGGLFIAFQYSLQMKKLLESHFVIERIDFVPLNIPPAFVYVCRKGEGGAG</sequence>
<evidence type="ECO:0000313" key="3">
    <source>
        <dbReference type="Proteomes" id="UP000639396"/>
    </source>
</evidence>
<dbReference type="SUPFAM" id="SSF53335">
    <property type="entry name" value="S-adenosyl-L-methionine-dependent methyltransferases"/>
    <property type="match status" value="1"/>
</dbReference>
<keyword evidence="2" id="KW-0489">Methyltransferase</keyword>
<dbReference type="GO" id="GO:0032259">
    <property type="term" value="P:methylation"/>
    <property type="evidence" value="ECO:0007669"/>
    <property type="project" value="UniProtKB-KW"/>
</dbReference>